<keyword evidence="1" id="KW-0472">Membrane</keyword>
<dbReference type="EMBL" id="JAGVWD010000024">
    <property type="protein sequence ID" value="MBS3057356.1"/>
    <property type="molecule type" value="Genomic_DNA"/>
</dbReference>
<evidence type="ECO:0000313" key="3">
    <source>
        <dbReference type="Proteomes" id="UP000677687"/>
    </source>
</evidence>
<feature type="transmembrane region" description="Helical" evidence="1">
    <location>
        <begin position="68"/>
        <end position="93"/>
    </location>
</feature>
<evidence type="ECO:0000256" key="1">
    <source>
        <dbReference type="SAM" id="Phobius"/>
    </source>
</evidence>
<feature type="transmembrane region" description="Helical" evidence="1">
    <location>
        <begin position="6"/>
        <end position="24"/>
    </location>
</feature>
<accession>A0A8T4L2P6</accession>
<reference evidence="2" key="1">
    <citation type="submission" date="2021-03" db="EMBL/GenBank/DDBJ databases">
        <authorList>
            <person name="Jaffe A."/>
        </authorList>
    </citation>
    <scope>NUCLEOTIDE SEQUENCE</scope>
    <source>
        <strain evidence="2">RIFCSPHIGHO2_01_FULL_AR10_44_11</strain>
    </source>
</reference>
<evidence type="ECO:0000313" key="2">
    <source>
        <dbReference type="EMBL" id="MBS3057356.1"/>
    </source>
</evidence>
<feature type="transmembrane region" description="Helical" evidence="1">
    <location>
        <begin position="36"/>
        <end position="56"/>
    </location>
</feature>
<name>A0A8T4L2P6_9ARCH</name>
<gene>
    <name evidence="2" type="ORF">J4415_01890</name>
</gene>
<protein>
    <submittedName>
        <fullName evidence="2">Uncharacterized protein</fullName>
    </submittedName>
</protein>
<comment type="caution">
    <text evidence="2">The sequence shown here is derived from an EMBL/GenBank/DDBJ whole genome shotgun (WGS) entry which is preliminary data.</text>
</comment>
<keyword evidence="1" id="KW-0812">Transmembrane</keyword>
<reference evidence="2" key="2">
    <citation type="submission" date="2021-05" db="EMBL/GenBank/DDBJ databases">
        <title>Protein family content uncovers lineage relationships and bacterial pathway maintenance mechanisms in DPANN archaea.</title>
        <authorList>
            <person name="Castelle C.J."/>
            <person name="Meheust R."/>
            <person name="Jaffe A.L."/>
            <person name="Seitz K."/>
            <person name="Gong X."/>
            <person name="Baker B.J."/>
            <person name="Banfield J.F."/>
        </authorList>
    </citation>
    <scope>NUCLEOTIDE SEQUENCE</scope>
    <source>
        <strain evidence="2">RIFCSPHIGHO2_01_FULL_AR10_44_11</strain>
    </source>
</reference>
<keyword evidence="1" id="KW-1133">Transmembrane helix</keyword>
<dbReference type="Proteomes" id="UP000677687">
    <property type="component" value="Unassembled WGS sequence"/>
</dbReference>
<organism evidence="2 3">
    <name type="scientific">Candidatus Iainarchaeum sp</name>
    <dbReference type="NCBI Taxonomy" id="3101447"/>
    <lineage>
        <taxon>Archaea</taxon>
        <taxon>Candidatus Iainarchaeota</taxon>
        <taxon>Candidatus Iainarchaeia</taxon>
        <taxon>Candidatus Iainarchaeales</taxon>
        <taxon>Candidatus Iainarchaeaceae</taxon>
        <taxon>Candidatus Iainarchaeum</taxon>
    </lineage>
</organism>
<proteinExistence type="predicted"/>
<sequence length="102" mass="11321">MNPIILALDVASIILYLIAFVFSSHNYLKTKSRHALWLYFAVAMLSAALVLISNILRSYNVKFDLAGFIFTIDIDGSGLVAISVLWFVAAYTIHKGLAKARK</sequence>
<dbReference type="AlphaFoldDB" id="A0A8T4L2P6"/>